<dbReference type="InterPro" id="IPR009010">
    <property type="entry name" value="Asp_de-COase-like_dom_sf"/>
</dbReference>
<name>A0ABU5J6D1_9ACTN</name>
<dbReference type="Proteomes" id="UP001290101">
    <property type="component" value="Unassembled WGS sequence"/>
</dbReference>
<accession>A0ABU5J6D1</accession>
<evidence type="ECO:0000313" key="2">
    <source>
        <dbReference type="Proteomes" id="UP001290101"/>
    </source>
</evidence>
<keyword evidence="2" id="KW-1185">Reference proteome</keyword>
<organism evidence="1 2">
    <name type="scientific">Micromonospora sicca</name>
    <dbReference type="NCBI Taxonomy" id="2202420"/>
    <lineage>
        <taxon>Bacteria</taxon>
        <taxon>Bacillati</taxon>
        <taxon>Actinomycetota</taxon>
        <taxon>Actinomycetes</taxon>
        <taxon>Micromonosporales</taxon>
        <taxon>Micromonosporaceae</taxon>
        <taxon>Micromonospora</taxon>
    </lineage>
</organism>
<dbReference type="RefSeq" id="WP_322438785.1">
    <property type="nucleotide sequence ID" value="NZ_JAXOTQ010000001.1"/>
</dbReference>
<reference evidence="1 2" key="1">
    <citation type="submission" date="2023-12" db="EMBL/GenBank/DDBJ databases">
        <title>Micromonospora sp. nov., isolated from Atacama Desert.</title>
        <authorList>
            <person name="Carro L."/>
            <person name="Golinska P."/>
            <person name="Klenk H.-P."/>
            <person name="Goodfellow M."/>
        </authorList>
    </citation>
    <scope>NUCLEOTIDE SEQUENCE [LARGE SCALE GENOMIC DNA]</scope>
    <source>
        <strain evidence="1 2">4G53</strain>
    </source>
</reference>
<proteinExistence type="predicted"/>
<comment type="caution">
    <text evidence="1">The sequence shown here is derived from an EMBL/GenBank/DDBJ whole genome shotgun (WGS) entry which is preliminary data.</text>
</comment>
<dbReference type="SUPFAM" id="SSF50692">
    <property type="entry name" value="ADC-like"/>
    <property type="match status" value="1"/>
</dbReference>
<protein>
    <submittedName>
        <fullName evidence="1">Uncharacterized protein</fullName>
    </submittedName>
</protein>
<sequence>MADSSSAQAPAGVNSNVLTDETAVDPLSGNVVLHGIPVRVEPA</sequence>
<dbReference type="EMBL" id="JAXOTQ010000001">
    <property type="protein sequence ID" value="MDZ5488112.1"/>
    <property type="molecule type" value="Genomic_DNA"/>
</dbReference>
<evidence type="ECO:0000313" key="1">
    <source>
        <dbReference type="EMBL" id="MDZ5488112.1"/>
    </source>
</evidence>
<gene>
    <name evidence="1" type="ORF">U2F25_01300</name>
</gene>